<keyword evidence="3" id="KW-0815">Transposition</keyword>
<feature type="compositionally biased region" description="Basic residues" evidence="6">
    <location>
        <begin position="95"/>
        <end position="104"/>
    </location>
</feature>
<dbReference type="InterPro" id="IPR001207">
    <property type="entry name" value="Transposase_mutator"/>
</dbReference>
<name>A0A558AIF3_9PSEU</name>
<evidence type="ECO:0000256" key="4">
    <source>
        <dbReference type="ARBA" id="ARBA00023125"/>
    </source>
</evidence>
<evidence type="ECO:0000256" key="6">
    <source>
        <dbReference type="SAM" id="MobiDB-lite"/>
    </source>
</evidence>
<evidence type="ECO:0000313" key="8">
    <source>
        <dbReference type="Proteomes" id="UP000318578"/>
    </source>
</evidence>
<evidence type="ECO:0000256" key="2">
    <source>
        <dbReference type="ARBA" id="ARBA00010961"/>
    </source>
</evidence>
<feature type="region of interest" description="Disordered" evidence="6">
    <location>
        <begin position="95"/>
        <end position="116"/>
    </location>
</feature>
<dbReference type="GO" id="GO:0003677">
    <property type="term" value="F:DNA binding"/>
    <property type="evidence" value="ECO:0007669"/>
    <property type="project" value="UniProtKB-KW"/>
</dbReference>
<keyword evidence="5" id="KW-0233">DNA recombination</keyword>
<keyword evidence="4" id="KW-0238">DNA-binding</keyword>
<evidence type="ECO:0000256" key="3">
    <source>
        <dbReference type="ARBA" id="ARBA00022578"/>
    </source>
</evidence>
<dbReference type="GO" id="GO:0004803">
    <property type="term" value="F:transposase activity"/>
    <property type="evidence" value="ECO:0007669"/>
    <property type="project" value="InterPro"/>
</dbReference>
<keyword evidence="8" id="KW-1185">Reference proteome</keyword>
<dbReference type="AlphaFoldDB" id="A0A558AIF3"/>
<dbReference type="Proteomes" id="UP000318578">
    <property type="component" value="Unassembled WGS sequence"/>
</dbReference>
<evidence type="ECO:0000256" key="1">
    <source>
        <dbReference type="ARBA" id="ARBA00002190"/>
    </source>
</evidence>
<feature type="region of interest" description="Disordered" evidence="6">
    <location>
        <begin position="1"/>
        <end position="22"/>
    </location>
</feature>
<protein>
    <submittedName>
        <fullName evidence="7">Transposase</fullName>
    </submittedName>
</protein>
<gene>
    <name evidence="7" type="ORF">FNH06_07505</name>
</gene>
<comment type="function">
    <text evidence="1">Required for the transposition of the insertion element.</text>
</comment>
<dbReference type="Pfam" id="PF00872">
    <property type="entry name" value="Transposase_mut"/>
    <property type="match status" value="1"/>
</dbReference>
<reference evidence="7 8" key="1">
    <citation type="submission" date="2019-07" db="EMBL/GenBank/DDBJ databases">
        <title>New species of Amycolatopsis and Streptomyces.</title>
        <authorList>
            <person name="Duangmal K."/>
            <person name="Teo W.F.A."/>
            <person name="Lipun K."/>
        </authorList>
    </citation>
    <scope>NUCLEOTIDE SEQUENCE [LARGE SCALE GENOMIC DNA]</scope>
    <source>
        <strain evidence="7 8">JCM 30562</strain>
    </source>
</reference>
<dbReference type="OrthoDB" id="9793302at2"/>
<accession>A0A558AIF3</accession>
<comment type="similarity">
    <text evidence="2">Belongs to the transposase mutator family.</text>
</comment>
<comment type="caution">
    <text evidence="7">The sequence shown here is derived from an EMBL/GenBank/DDBJ whole genome shotgun (WGS) entry which is preliminary data.</text>
</comment>
<proteinExistence type="inferred from homology"/>
<dbReference type="GO" id="GO:0006313">
    <property type="term" value="P:DNA transposition"/>
    <property type="evidence" value="ECO:0007669"/>
    <property type="project" value="InterPro"/>
</dbReference>
<organism evidence="7 8">
    <name type="scientific">Amycolatopsis acidiphila</name>
    <dbReference type="NCBI Taxonomy" id="715473"/>
    <lineage>
        <taxon>Bacteria</taxon>
        <taxon>Bacillati</taxon>
        <taxon>Actinomycetota</taxon>
        <taxon>Actinomycetes</taxon>
        <taxon>Pseudonocardiales</taxon>
        <taxon>Pseudonocardiaceae</taxon>
        <taxon>Amycolatopsis</taxon>
    </lineage>
</organism>
<evidence type="ECO:0000313" key="7">
    <source>
        <dbReference type="EMBL" id="TVT24048.1"/>
    </source>
</evidence>
<dbReference type="EMBL" id="VJZA01000008">
    <property type="protein sequence ID" value="TVT24048.1"/>
    <property type="molecule type" value="Genomic_DNA"/>
</dbReference>
<sequence length="116" mass="13145">MATATLRSRGPGVPRGTRSPRFSRIPWKSGRVLYTTNMIESLNVRLPKATRNRGAFPSERAALKTLYLTIRTMTRPDGAIGITRSNRLEGYPQRVRHPVRRPHQHQQVGHGLPQLI</sequence>
<evidence type="ECO:0000256" key="5">
    <source>
        <dbReference type="ARBA" id="ARBA00023172"/>
    </source>
</evidence>